<dbReference type="InterPro" id="IPR029044">
    <property type="entry name" value="Nucleotide-diphossugar_trans"/>
</dbReference>
<sequence length="82" mass="9380">YIRMDPPGYVRALNRAIREASADVVLFLDDDVTFERGLIERHVRNYADPSISGVTGMVLESGRAPVRRLPSVCWNTRFGYFF</sequence>
<feature type="non-terminal residue" evidence="2">
    <location>
        <position position="1"/>
    </location>
</feature>
<reference evidence="2" key="1">
    <citation type="journal article" date="2014" name="Front. Microbiol.">
        <title>High frequency of phylogenetically diverse reductive dehalogenase-homologous genes in deep subseafloor sedimentary metagenomes.</title>
        <authorList>
            <person name="Kawai M."/>
            <person name="Futagami T."/>
            <person name="Toyoda A."/>
            <person name="Takaki Y."/>
            <person name="Nishi S."/>
            <person name="Hori S."/>
            <person name="Arai W."/>
            <person name="Tsubouchi T."/>
            <person name="Morono Y."/>
            <person name="Uchiyama I."/>
            <person name="Ito T."/>
            <person name="Fujiyama A."/>
            <person name="Inagaki F."/>
            <person name="Takami H."/>
        </authorList>
    </citation>
    <scope>NUCLEOTIDE SEQUENCE</scope>
    <source>
        <strain evidence="2">Expedition CK06-06</strain>
    </source>
</reference>
<dbReference type="InterPro" id="IPR001173">
    <property type="entry name" value="Glyco_trans_2-like"/>
</dbReference>
<name>X1KW17_9ZZZZ</name>
<comment type="caution">
    <text evidence="2">The sequence shown here is derived from an EMBL/GenBank/DDBJ whole genome shotgun (WGS) entry which is preliminary data.</text>
</comment>
<evidence type="ECO:0000259" key="1">
    <source>
        <dbReference type="Pfam" id="PF00535"/>
    </source>
</evidence>
<accession>X1KW17</accession>
<organism evidence="2">
    <name type="scientific">marine sediment metagenome</name>
    <dbReference type="NCBI Taxonomy" id="412755"/>
    <lineage>
        <taxon>unclassified sequences</taxon>
        <taxon>metagenomes</taxon>
        <taxon>ecological metagenomes</taxon>
    </lineage>
</organism>
<dbReference type="Gene3D" id="3.90.550.10">
    <property type="entry name" value="Spore Coat Polysaccharide Biosynthesis Protein SpsA, Chain A"/>
    <property type="match status" value="1"/>
</dbReference>
<feature type="domain" description="Glycosyltransferase 2-like" evidence="1">
    <location>
        <begin position="2"/>
        <end position="66"/>
    </location>
</feature>
<feature type="non-terminal residue" evidence="2">
    <location>
        <position position="82"/>
    </location>
</feature>
<dbReference type="SUPFAM" id="SSF53448">
    <property type="entry name" value="Nucleotide-diphospho-sugar transferases"/>
    <property type="match status" value="1"/>
</dbReference>
<protein>
    <recommendedName>
        <fullName evidence="1">Glycosyltransferase 2-like domain-containing protein</fullName>
    </recommendedName>
</protein>
<dbReference type="AlphaFoldDB" id="X1KW17"/>
<proteinExistence type="predicted"/>
<dbReference type="EMBL" id="BARU01048215">
    <property type="protein sequence ID" value="GAH94359.1"/>
    <property type="molecule type" value="Genomic_DNA"/>
</dbReference>
<gene>
    <name evidence="2" type="ORF">S03H2_71790</name>
</gene>
<dbReference type="Pfam" id="PF00535">
    <property type="entry name" value="Glycos_transf_2"/>
    <property type="match status" value="1"/>
</dbReference>
<evidence type="ECO:0000313" key="2">
    <source>
        <dbReference type="EMBL" id="GAH94359.1"/>
    </source>
</evidence>